<evidence type="ECO:0000313" key="1">
    <source>
        <dbReference type="EMBL" id="VDO74049.1"/>
    </source>
</evidence>
<evidence type="ECO:0000313" key="2">
    <source>
        <dbReference type="Proteomes" id="UP000277204"/>
    </source>
</evidence>
<accession>A0A3P7YB20</accession>
<reference evidence="1 2" key="1">
    <citation type="submission" date="2018-11" db="EMBL/GenBank/DDBJ databases">
        <authorList>
            <consortium name="Pathogen Informatics"/>
        </authorList>
    </citation>
    <scope>NUCLEOTIDE SEQUENCE [LARGE SCALE GENOMIC DNA]</scope>
    <source>
        <strain evidence="1 2">Zambia</strain>
    </source>
</reference>
<dbReference type="EMBL" id="UZAI01002714">
    <property type="protein sequence ID" value="VDO74049.1"/>
    <property type="molecule type" value="Genomic_DNA"/>
</dbReference>
<organism evidence="1 2">
    <name type="scientific">Schistosoma margrebowiei</name>
    <dbReference type="NCBI Taxonomy" id="48269"/>
    <lineage>
        <taxon>Eukaryota</taxon>
        <taxon>Metazoa</taxon>
        <taxon>Spiralia</taxon>
        <taxon>Lophotrochozoa</taxon>
        <taxon>Platyhelminthes</taxon>
        <taxon>Trematoda</taxon>
        <taxon>Digenea</taxon>
        <taxon>Strigeidida</taxon>
        <taxon>Schistosomatoidea</taxon>
        <taxon>Schistosomatidae</taxon>
        <taxon>Schistosoma</taxon>
    </lineage>
</organism>
<proteinExistence type="predicted"/>
<gene>
    <name evidence="1" type="ORF">SMRZ_LOCUS6973</name>
</gene>
<sequence length="54" mass="6176">MSSTSKWCILKEYLLASGSLTGRKNATSMSYVFRLVFDRFAASDFTKVRLKTFD</sequence>
<protein>
    <submittedName>
        <fullName evidence="1">Uncharacterized protein</fullName>
    </submittedName>
</protein>
<dbReference type="Proteomes" id="UP000277204">
    <property type="component" value="Unassembled WGS sequence"/>
</dbReference>
<keyword evidence="2" id="KW-1185">Reference proteome</keyword>
<dbReference type="AlphaFoldDB" id="A0A3P7YB20"/>
<name>A0A3P7YB20_9TREM</name>